<dbReference type="Gene3D" id="3.30.710.10">
    <property type="entry name" value="Potassium Channel Kv1.1, Chain A"/>
    <property type="match status" value="1"/>
</dbReference>
<dbReference type="AlphaFoldDB" id="A0AAD7HQQ5"/>
<dbReference type="Proteomes" id="UP001215598">
    <property type="component" value="Unassembled WGS sequence"/>
</dbReference>
<gene>
    <name evidence="1" type="ORF">B0H16DRAFT_1384313</name>
</gene>
<comment type="caution">
    <text evidence="1">The sequence shown here is derived from an EMBL/GenBank/DDBJ whole genome shotgun (WGS) entry which is preliminary data.</text>
</comment>
<sequence length="325" mass="37700">MEDAPRPKRRRTDASDDTPLLVRSDDYWFHDGNIILQVQFTQFRLTESLLAMHSSVFRDMFSVPLPSDEATVEDCPVVVLRGDREEDWILFLGVLYPKSYAGEAPTVKLLAAMLRLSKKYDFAVFRKDCLNRLKRQFPTTLKEFDKVSSDWTFIKYEESSYRDLVSLAREIGLHSILPALYAGMLLKVDTYIEMILDQDGGFSATDRLACLTGYTNLLQQQLTTSFKWLNFERPHPVLPVETCRQRHKCLAAVKVLLLDFSLQSRPRVRAIARWDKRWEADLCVLCQKEARKVFREGKEVCWDGLPEAFGLPEWDDLKALDFDIE</sequence>
<evidence type="ECO:0008006" key="3">
    <source>
        <dbReference type="Google" id="ProtNLM"/>
    </source>
</evidence>
<protein>
    <recommendedName>
        <fullName evidence="3">BTB domain-containing protein</fullName>
    </recommendedName>
</protein>
<proteinExistence type="predicted"/>
<keyword evidence="2" id="KW-1185">Reference proteome</keyword>
<dbReference type="InterPro" id="IPR011333">
    <property type="entry name" value="SKP1/BTB/POZ_sf"/>
</dbReference>
<dbReference type="SUPFAM" id="SSF54695">
    <property type="entry name" value="POZ domain"/>
    <property type="match status" value="1"/>
</dbReference>
<evidence type="ECO:0000313" key="1">
    <source>
        <dbReference type="EMBL" id="KAJ7725317.1"/>
    </source>
</evidence>
<reference evidence="1" key="1">
    <citation type="submission" date="2023-03" db="EMBL/GenBank/DDBJ databases">
        <title>Massive genome expansion in bonnet fungi (Mycena s.s.) driven by repeated elements and novel gene families across ecological guilds.</title>
        <authorList>
            <consortium name="Lawrence Berkeley National Laboratory"/>
            <person name="Harder C.B."/>
            <person name="Miyauchi S."/>
            <person name="Viragh M."/>
            <person name="Kuo A."/>
            <person name="Thoen E."/>
            <person name="Andreopoulos B."/>
            <person name="Lu D."/>
            <person name="Skrede I."/>
            <person name="Drula E."/>
            <person name="Henrissat B."/>
            <person name="Morin E."/>
            <person name="Kohler A."/>
            <person name="Barry K."/>
            <person name="LaButti K."/>
            <person name="Morin E."/>
            <person name="Salamov A."/>
            <person name="Lipzen A."/>
            <person name="Mereny Z."/>
            <person name="Hegedus B."/>
            <person name="Baldrian P."/>
            <person name="Stursova M."/>
            <person name="Weitz H."/>
            <person name="Taylor A."/>
            <person name="Grigoriev I.V."/>
            <person name="Nagy L.G."/>
            <person name="Martin F."/>
            <person name="Kauserud H."/>
        </authorList>
    </citation>
    <scope>NUCLEOTIDE SEQUENCE</scope>
    <source>
        <strain evidence="1">CBHHK182m</strain>
    </source>
</reference>
<evidence type="ECO:0000313" key="2">
    <source>
        <dbReference type="Proteomes" id="UP001215598"/>
    </source>
</evidence>
<organism evidence="1 2">
    <name type="scientific">Mycena metata</name>
    <dbReference type="NCBI Taxonomy" id="1033252"/>
    <lineage>
        <taxon>Eukaryota</taxon>
        <taxon>Fungi</taxon>
        <taxon>Dikarya</taxon>
        <taxon>Basidiomycota</taxon>
        <taxon>Agaricomycotina</taxon>
        <taxon>Agaricomycetes</taxon>
        <taxon>Agaricomycetidae</taxon>
        <taxon>Agaricales</taxon>
        <taxon>Marasmiineae</taxon>
        <taxon>Mycenaceae</taxon>
        <taxon>Mycena</taxon>
    </lineage>
</organism>
<accession>A0AAD7HQQ5</accession>
<name>A0AAD7HQQ5_9AGAR</name>
<dbReference type="EMBL" id="JARKIB010000195">
    <property type="protein sequence ID" value="KAJ7725317.1"/>
    <property type="molecule type" value="Genomic_DNA"/>
</dbReference>